<evidence type="ECO:0000256" key="6">
    <source>
        <dbReference type="ARBA" id="ARBA00023012"/>
    </source>
</evidence>
<dbReference type="PANTHER" id="PTHR43711:SF26">
    <property type="entry name" value="SENSOR HISTIDINE KINASE RCSC"/>
    <property type="match status" value="1"/>
</dbReference>
<keyword evidence="8" id="KW-0472">Membrane</keyword>
<keyword evidence="3" id="KW-0597">Phosphoprotein</keyword>
<dbReference type="PRINTS" id="PR00344">
    <property type="entry name" value="BCTRLSENSOR"/>
</dbReference>
<dbReference type="InterPro" id="IPR004358">
    <property type="entry name" value="Sig_transdc_His_kin-like_C"/>
</dbReference>
<dbReference type="Proteomes" id="UP001610063">
    <property type="component" value="Unassembled WGS sequence"/>
</dbReference>
<keyword evidence="4" id="KW-0808">Transferase</keyword>
<evidence type="ECO:0000313" key="11">
    <source>
        <dbReference type="Proteomes" id="UP001610063"/>
    </source>
</evidence>
<feature type="transmembrane region" description="Helical" evidence="8">
    <location>
        <begin position="448"/>
        <end position="471"/>
    </location>
</feature>
<evidence type="ECO:0000256" key="8">
    <source>
        <dbReference type="SAM" id="Phobius"/>
    </source>
</evidence>
<dbReference type="InterPro" id="IPR003661">
    <property type="entry name" value="HisK_dim/P_dom"/>
</dbReference>
<evidence type="ECO:0000313" key="10">
    <source>
        <dbReference type="EMBL" id="MFH6985908.1"/>
    </source>
</evidence>
<dbReference type="SUPFAM" id="SSF48452">
    <property type="entry name" value="TPR-like"/>
    <property type="match status" value="3"/>
</dbReference>
<dbReference type="EMBL" id="JBIPKE010000020">
    <property type="protein sequence ID" value="MFH6985908.1"/>
    <property type="molecule type" value="Genomic_DNA"/>
</dbReference>
<dbReference type="Pfam" id="PF13424">
    <property type="entry name" value="TPR_12"/>
    <property type="match status" value="1"/>
</dbReference>
<dbReference type="PROSITE" id="PS50109">
    <property type="entry name" value="HIS_KIN"/>
    <property type="match status" value="1"/>
</dbReference>
<dbReference type="Gene3D" id="1.25.40.10">
    <property type="entry name" value="Tetratricopeptide repeat domain"/>
    <property type="match status" value="2"/>
</dbReference>
<evidence type="ECO:0000256" key="1">
    <source>
        <dbReference type="ARBA" id="ARBA00000085"/>
    </source>
</evidence>
<dbReference type="Gene3D" id="1.10.287.130">
    <property type="match status" value="1"/>
</dbReference>
<dbReference type="PROSITE" id="PS50005">
    <property type="entry name" value="TPR"/>
    <property type="match status" value="1"/>
</dbReference>
<feature type="repeat" description="TPR" evidence="7">
    <location>
        <begin position="168"/>
        <end position="201"/>
    </location>
</feature>
<evidence type="ECO:0000256" key="4">
    <source>
        <dbReference type="ARBA" id="ARBA00022679"/>
    </source>
</evidence>
<name>A0ABW7NE57_9BACT</name>
<proteinExistence type="predicted"/>
<keyword evidence="7" id="KW-0802">TPR repeat</keyword>
<feature type="domain" description="Histidine kinase" evidence="9">
    <location>
        <begin position="498"/>
        <end position="716"/>
    </location>
</feature>
<evidence type="ECO:0000256" key="7">
    <source>
        <dbReference type="PROSITE-ProRule" id="PRU00339"/>
    </source>
</evidence>
<reference evidence="10 11" key="1">
    <citation type="journal article" date="2013" name="Int. J. Syst. Evol. Microbiol.">
        <title>Marinoscillum luteum sp. nov., isolated from marine sediment.</title>
        <authorList>
            <person name="Cha I.T."/>
            <person name="Park S.J."/>
            <person name="Kim S.J."/>
            <person name="Kim J.G."/>
            <person name="Jung M.Y."/>
            <person name="Shin K.S."/>
            <person name="Kwon K.K."/>
            <person name="Yang S.H."/>
            <person name="Seo Y.S."/>
            <person name="Rhee S.K."/>
        </authorList>
    </citation>
    <scope>NUCLEOTIDE SEQUENCE [LARGE SCALE GENOMIC DNA]</scope>
    <source>
        <strain evidence="10 11">KCTC 23939</strain>
    </source>
</reference>
<gene>
    <name evidence="10" type="ORF">ACHKAR_20810</name>
</gene>
<comment type="catalytic activity">
    <reaction evidence="1">
        <text>ATP + protein L-histidine = ADP + protein N-phospho-L-histidine.</text>
        <dbReference type="EC" id="2.7.13.3"/>
    </reaction>
</comment>
<evidence type="ECO:0000256" key="5">
    <source>
        <dbReference type="ARBA" id="ARBA00022777"/>
    </source>
</evidence>
<dbReference type="InterPro" id="IPR003594">
    <property type="entry name" value="HATPase_dom"/>
</dbReference>
<dbReference type="SMART" id="SM00388">
    <property type="entry name" value="HisKA"/>
    <property type="match status" value="1"/>
</dbReference>
<comment type="caution">
    <text evidence="10">The sequence shown here is derived from an EMBL/GenBank/DDBJ whole genome shotgun (WGS) entry which is preliminary data.</text>
</comment>
<dbReference type="InterPro" id="IPR019734">
    <property type="entry name" value="TPR_rpt"/>
</dbReference>
<keyword evidence="10" id="KW-0067">ATP-binding</keyword>
<organism evidence="10 11">
    <name type="scientific">Marinoscillum luteum</name>
    <dbReference type="NCBI Taxonomy" id="861051"/>
    <lineage>
        <taxon>Bacteria</taxon>
        <taxon>Pseudomonadati</taxon>
        <taxon>Bacteroidota</taxon>
        <taxon>Cytophagia</taxon>
        <taxon>Cytophagales</taxon>
        <taxon>Reichenbachiellaceae</taxon>
        <taxon>Marinoscillum</taxon>
    </lineage>
</organism>
<keyword evidence="6" id="KW-0902">Two-component regulatory system</keyword>
<dbReference type="Pfam" id="PF02518">
    <property type="entry name" value="HATPase_c"/>
    <property type="match status" value="1"/>
</dbReference>
<dbReference type="InterPro" id="IPR050736">
    <property type="entry name" value="Sensor_HK_Regulatory"/>
</dbReference>
<dbReference type="Pfam" id="PF00512">
    <property type="entry name" value="HisKA"/>
    <property type="match status" value="1"/>
</dbReference>
<dbReference type="InterPro" id="IPR036890">
    <property type="entry name" value="HATPase_C_sf"/>
</dbReference>
<dbReference type="RefSeq" id="WP_395419366.1">
    <property type="nucleotide sequence ID" value="NZ_JBIPKE010000020.1"/>
</dbReference>
<dbReference type="SMART" id="SM00028">
    <property type="entry name" value="TPR"/>
    <property type="match status" value="8"/>
</dbReference>
<dbReference type="PANTHER" id="PTHR43711">
    <property type="entry name" value="TWO-COMPONENT HISTIDINE KINASE"/>
    <property type="match status" value="1"/>
</dbReference>
<dbReference type="SUPFAM" id="SSF55874">
    <property type="entry name" value="ATPase domain of HSP90 chaperone/DNA topoisomerase II/histidine kinase"/>
    <property type="match status" value="1"/>
</dbReference>
<keyword evidence="5" id="KW-0418">Kinase</keyword>
<dbReference type="SMART" id="SM00387">
    <property type="entry name" value="HATPase_c"/>
    <property type="match status" value="1"/>
</dbReference>
<accession>A0ABW7NE57</accession>
<keyword evidence="11" id="KW-1185">Reference proteome</keyword>
<dbReference type="EC" id="2.7.13.3" evidence="2"/>
<dbReference type="SUPFAM" id="SSF47384">
    <property type="entry name" value="Homodimeric domain of signal transducing histidine kinase"/>
    <property type="match status" value="1"/>
</dbReference>
<evidence type="ECO:0000256" key="2">
    <source>
        <dbReference type="ARBA" id="ARBA00012438"/>
    </source>
</evidence>
<dbReference type="Pfam" id="PF13181">
    <property type="entry name" value="TPR_8"/>
    <property type="match status" value="1"/>
</dbReference>
<protein>
    <recommendedName>
        <fullName evidence="2">histidine kinase</fullName>
        <ecNumber evidence="2">2.7.13.3</ecNumber>
    </recommendedName>
</protein>
<keyword evidence="8" id="KW-1133">Transmembrane helix</keyword>
<evidence type="ECO:0000259" key="9">
    <source>
        <dbReference type="PROSITE" id="PS50109"/>
    </source>
</evidence>
<dbReference type="InterPro" id="IPR036097">
    <property type="entry name" value="HisK_dim/P_sf"/>
</dbReference>
<keyword evidence="10" id="KW-0547">Nucleotide-binding</keyword>
<sequence length="728" mass="81774">MSYPIKLLLLIVLSITLQHSGFGQSQRIDSIKSTLHRETLADSTHIDLLLELAERYHQKRMPDSTLSYARRALSLAENQGKYHQHIKALRLIGAAHIIKNDFIEAQASLEKIVPSEATSDKLTQAELANALNYKGIVAGYLGDFQTSISFYNQSLIIHKALKDSISIAGRFINLGNVYMRQGDYPAAIRSFFESFNYLSEDGGETQAILNLNLGECYELLEDYRKARQHALKALNGFENSTQSPVGISESHYTLGNVYSQIGNRDSCIFHINKGISVALKTNDADRVAEGHHYLALHYKRNEEWNKVAENASIAYEYFRKVKSPRRYTAAQLVLSEAYLNLHDIKKSVALAEKGLSLSRELELKDTEKDFLLLLSRLYASQKDFSKAYQLSLEYSAVKDSVLNQEKTRQIANIEALYENEKKEQQLALAVARQKAAQSSLEERKTRELFLIAGLMMTMVVLALGIFLYVTLRQNKKVVDDQNTRLQNLIKTKDRFFSIIGHDLRGPITSFAGINNLIKWYIEKKDEKKLRALGENISKSAEQLDTLLNNLLNWAMAQTGGLPYHPESFQLEPVIHEIEGLFTNQLKVKNIALTVKITEPTCVLADRNALLLVLRNLISNALKFTPMNGAILIGCQTEKEQVLIQVQDSGVGIPKEKLETLFELNESKSTFGTANEKGTGLGLILCKEYVSLNKGTISVDSTPGHGTVFTFTLPISSMNEEPISNIYQP</sequence>
<dbReference type="InterPro" id="IPR005467">
    <property type="entry name" value="His_kinase_dom"/>
</dbReference>
<dbReference type="InterPro" id="IPR011990">
    <property type="entry name" value="TPR-like_helical_dom_sf"/>
</dbReference>
<dbReference type="Gene3D" id="3.30.565.10">
    <property type="entry name" value="Histidine kinase-like ATPase, C-terminal domain"/>
    <property type="match status" value="1"/>
</dbReference>
<evidence type="ECO:0000256" key="3">
    <source>
        <dbReference type="ARBA" id="ARBA00022553"/>
    </source>
</evidence>
<keyword evidence="8" id="KW-0812">Transmembrane</keyword>
<dbReference type="GO" id="GO:0005524">
    <property type="term" value="F:ATP binding"/>
    <property type="evidence" value="ECO:0007669"/>
    <property type="project" value="UniProtKB-KW"/>
</dbReference>